<keyword evidence="5 6" id="KW-0472">Membrane</keyword>
<feature type="transmembrane region" description="Helical" evidence="6">
    <location>
        <begin position="80"/>
        <end position="98"/>
    </location>
</feature>
<feature type="non-terminal residue" evidence="7">
    <location>
        <position position="433"/>
    </location>
</feature>
<protein>
    <submittedName>
        <fullName evidence="7">Uncharacterized protein</fullName>
    </submittedName>
</protein>
<dbReference type="GO" id="GO:0005886">
    <property type="term" value="C:plasma membrane"/>
    <property type="evidence" value="ECO:0007669"/>
    <property type="project" value="UniProtKB-SubCell"/>
</dbReference>
<feature type="transmembrane region" description="Helical" evidence="6">
    <location>
        <begin position="105"/>
        <end position="122"/>
    </location>
</feature>
<keyword evidence="3 6" id="KW-0812">Transmembrane</keyword>
<keyword evidence="2" id="KW-1003">Cell membrane</keyword>
<accession>A0A382JRQ8</accession>
<dbReference type="PANTHER" id="PTHR30250">
    <property type="entry name" value="PST FAMILY PREDICTED COLANIC ACID TRANSPORTER"/>
    <property type="match status" value="1"/>
</dbReference>
<evidence type="ECO:0000256" key="1">
    <source>
        <dbReference type="ARBA" id="ARBA00004651"/>
    </source>
</evidence>
<feature type="transmembrane region" description="Helical" evidence="6">
    <location>
        <begin position="142"/>
        <end position="163"/>
    </location>
</feature>
<feature type="transmembrane region" description="Helical" evidence="6">
    <location>
        <begin position="334"/>
        <end position="351"/>
    </location>
</feature>
<feature type="transmembrane region" description="Helical" evidence="6">
    <location>
        <begin position="6"/>
        <end position="25"/>
    </location>
</feature>
<evidence type="ECO:0000256" key="6">
    <source>
        <dbReference type="SAM" id="Phobius"/>
    </source>
</evidence>
<dbReference type="Pfam" id="PF01943">
    <property type="entry name" value="Polysacc_synt"/>
    <property type="match status" value="1"/>
</dbReference>
<feature type="transmembrane region" description="Helical" evidence="6">
    <location>
        <begin position="253"/>
        <end position="274"/>
    </location>
</feature>
<evidence type="ECO:0000256" key="4">
    <source>
        <dbReference type="ARBA" id="ARBA00022989"/>
    </source>
</evidence>
<dbReference type="InterPro" id="IPR050833">
    <property type="entry name" value="Poly_Biosynth_Transport"/>
</dbReference>
<evidence type="ECO:0000256" key="2">
    <source>
        <dbReference type="ARBA" id="ARBA00022475"/>
    </source>
</evidence>
<reference evidence="7" key="1">
    <citation type="submission" date="2018-05" db="EMBL/GenBank/DDBJ databases">
        <authorList>
            <person name="Lanie J.A."/>
            <person name="Ng W.-L."/>
            <person name="Kazmierczak K.M."/>
            <person name="Andrzejewski T.M."/>
            <person name="Davidsen T.M."/>
            <person name="Wayne K.J."/>
            <person name="Tettelin H."/>
            <person name="Glass J.I."/>
            <person name="Rusch D."/>
            <person name="Podicherti R."/>
            <person name="Tsui H.-C.T."/>
            <person name="Winkler M.E."/>
        </authorList>
    </citation>
    <scope>NUCLEOTIDE SEQUENCE</scope>
</reference>
<evidence type="ECO:0000256" key="5">
    <source>
        <dbReference type="ARBA" id="ARBA00023136"/>
    </source>
</evidence>
<feature type="transmembrane region" description="Helical" evidence="6">
    <location>
        <begin position="391"/>
        <end position="413"/>
    </location>
</feature>
<dbReference type="PANTHER" id="PTHR30250:SF11">
    <property type="entry name" value="O-ANTIGEN TRANSPORTER-RELATED"/>
    <property type="match status" value="1"/>
</dbReference>
<dbReference type="EMBL" id="UINC01076217">
    <property type="protein sequence ID" value="SVC15174.1"/>
    <property type="molecule type" value="Genomic_DNA"/>
</dbReference>
<sequence>FSNISILFLGGALSAISILLTQIILARTLSPSGYGMFSAALASVTLLAPLAVFGIQHSWLKLYGAEGVGAKRWLVPSRNFLAASFFITLTLLLSWSFTGPHSTDFRIFLIALSPLVLSHIFLELVNAKFQLEEKYLSLAGWQVLPHLLRLIFVSLYMLSFFGLPNIQHIVLCYSVISLVISLFGLFFLTGMFKGSLSIKNTNQLQIEDKLERNLTTLDIARHAWPYGLAAVFYLSYMQSDLILLKYLIGNKEAGIYSAAFAILISSYQIPGVIYQKFLLPKLHRWANEDELKLLKVFQAGNGIMLFLGFLFFLILATLVPIVVPIFFGNEYLETVRVLQILVFCIPLRFLSTSIEAPLFTKNLMPINTSIWGAAAFLNLILNFLLIPMYSIYGAAVATLISEIFLLSLNLFFVTKKLYGTKTFLHWGQGFKSS</sequence>
<dbReference type="AlphaFoldDB" id="A0A382JRQ8"/>
<proteinExistence type="predicted"/>
<organism evidence="7">
    <name type="scientific">marine metagenome</name>
    <dbReference type="NCBI Taxonomy" id="408172"/>
    <lineage>
        <taxon>unclassified sequences</taxon>
        <taxon>metagenomes</taxon>
        <taxon>ecological metagenomes</taxon>
    </lineage>
</organism>
<name>A0A382JRQ8_9ZZZZ</name>
<feature type="transmembrane region" description="Helical" evidence="6">
    <location>
        <begin position="363"/>
        <end position="385"/>
    </location>
</feature>
<feature type="transmembrane region" description="Helical" evidence="6">
    <location>
        <begin position="170"/>
        <end position="192"/>
    </location>
</feature>
<feature type="transmembrane region" description="Helical" evidence="6">
    <location>
        <begin position="37"/>
        <end position="60"/>
    </location>
</feature>
<keyword evidence="4 6" id="KW-1133">Transmembrane helix</keyword>
<dbReference type="InterPro" id="IPR002797">
    <property type="entry name" value="Polysacc_synth"/>
</dbReference>
<feature type="non-terminal residue" evidence="7">
    <location>
        <position position="1"/>
    </location>
</feature>
<comment type="subcellular location">
    <subcellularLocation>
        <location evidence="1">Cell membrane</location>
        <topology evidence="1">Multi-pass membrane protein</topology>
    </subcellularLocation>
</comment>
<feature type="transmembrane region" description="Helical" evidence="6">
    <location>
        <begin position="302"/>
        <end position="328"/>
    </location>
</feature>
<gene>
    <name evidence="7" type="ORF">METZ01_LOCUS268028</name>
</gene>
<evidence type="ECO:0000256" key="3">
    <source>
        <dbReference type="ARBA" id="ARBA00022692"/>
    </source>
</evidence>
<evidence type="ECO:0000313" key="7">
    <source>
        <dbReference type="EMBL" id="SVC15174.1"/>
    </source>
</evidence>